<dbReference type="EMBL" id="CP061038">
    <property type="protein sequence ID" value="QNQ11803.1"/>
    <property type="molecule type" value="Genomic_DNA"/>
</dbReference>
<sequence>MITCHVRYVVDQDKLAEFEIYSRMWLALLPKFGGVHHGYFLPAEGASDEAFCLFSFDSLAAYEQYRLASASDPEVAKAIAYAKETRCFLRHERSFYRPLLP</sequence>
<protein>
    <submittedName>
        <fullName evidence="2">NIPSNAP family protein</fullName>
    </submittedName>
</protein>
<feature type="domain" description="NIPSNAP" evidence="1">
    <location>
        <begin position="7"/>
        <end position="99"/>
    </location>
</feature>
<dbReference type="Gene3D" id="3.30.70.100">
    <property type="match status" value="1"/>
</dbReference>
<dbReference type="Pfam" id="PF07978">
    <property type="entry name" value="NIPSNAP"/>
    <property type="match status" value="1"/>
</dbReference>
<dbReference type="SUPFAM" id="SSF54909">
    <property type="entry name" value="Dimeric alpha+beta barrel"/>
    <property type="match status" value="1"/>
</dbReference>
<dbReference type="Proteomes" id="UP000516148">
    <property type="component" value="Chromosome"/>
</dbReference>
<name>A0A7H0LQ50_9SPHN</name>
<evidence type="ECO:0000313" key="3">
    <source>
        <dbReference type="Proteomes" id="UP000516148"/>
    </source>
</evidence>
<gene>
    <name evidence="2" type="ORF">H3Z74_00890</name>
</gene>
<keyword evidence="3" id="KW-1185">Reference proteome</keyword>
<proteinExistence type="predicted"/>
<evidence type="ECO:0000259" key="1">
    <source>
        <dbReference type="Pfam" id="PF07978"/>
    </source>
</evidence>
<dbReference type="InterPro" id="IPR012577">
    <property type="entry name" value="NIPSNAP"/>
</dbReference>
<dbReference type="InterPro" id="IPR011008">
    <property type="entry name" value="Dimeric_a/b-barrel"/>
</dbReference>
<dbReference type="AlphaFoldDB" id="A0A7H0LQ50"/>
<reference evidence="2 3" key="1">
    <citation type="submission" date="2020-09" db="EMBL/GenBank/DDBJ databases">
        <title>Sphingomonas sp., a new species isolated from pork steak.</title>
        <authorList>
            <person name="Heidler von Heilborn D."/>
        </authorList>
    </citation>
    <scope>NUCLEOTIDE SEQUENCE [LARGE SCALE GENOMIC DNA]</scope>
    <source>
        <strain evidence="3">S8-3T</strain>
    </source>
</reference>
<accession>A0A7H0LQ50</accession>
<evidence type="ECO:0000313" key="2">
    <source>
        <dbReference type="EMBL" id="QNQ11803.1"/>
    </source>
</evidence>
<organism evidence="2 3">
    <name type="scientific">Sphingomonas alpina</name>
    <dbReference type="NCBI Taxonomy" id="653931"/>
    <lineage>
        <taxon>Bacteria</taxon>
        <taxon>Pseudomonadati</taxon>
        <taxon>Pseudomonadota</taxon>
        <taxon>Alphaproteobacteria</taxon>
        <taxon>Sphingomonadales</taxon>
        <taxon>Sphingomonadaceae</taxon>
        <taxon>Sphingomonas</taxon>
    </lineage>
</organism>
<dbReference type="KEGG" id="spap:H3Z74_00890"/>